<dbReference type="EMBL" id="CP097509">
    <property type="protein sequence ID" value="URE15726.1"/>
    <property type="molecule type" value="Genomic_DNA"/>
</dbReference>
<organism evidence="2 3">
    <name type="scientific">Musa troglodytarum</name>
    <name type="common">fe'i banana</name>
    <dbReference type="NCBI Taxonomy" id="320322"/>
    <lineage>
        <taxon>Eukaryota</taxon>
        <taxon>Viridiplantae</taxon>
        <taxon>Streptophyta</taxon>
        <taxon>Embryophyta</taxon>
        <taxon>Tracheophyta</taxon>
        <taxon>Spermatophyta</taxon>
        <taxon>Magnoliopsida</taxon>
        <taxon>Liliopsida</taxon>
        <taxon>Zingiberales</taxon>
        <taxon>Musaceae</taxon>
        <taxon>Musa</taxon>
    </lineage>
</organism>
<proteinExistence type="predicted"/>
<protein>
    <submittedName>
        <fullName evidence="2">Uncharacterized protein</fullName>
    </submittedName>
</protein>
<evidence type="ECO:0000256" key="1">
    <source>
        <dbReference type="SAM" id="MobiDB-lite"/>
    </source>
</evidence>
<evidence type="ECO:0000313" key="3">
    <source>
        <dbReference type="Proteomes" id="UP001055439"/>
    </source>
</evidence>
<feature type="compositionally biased region" description="Basic and acidic residues" evidence="1">
    <location>
        <begin position="41"/>
        <end position="59"/>
    </location>
</feature>
<name>A0A9E7KFQ1_9LILI</name>
<feature type="region of interest" description="Disordered" evidence="1">
    <location>
        <begin position="41"/>
        <end position="86"/>
    </location>
</feature>
<reference evidence="2" key="1">
    <citation type="submission" date="2022-05" db="EMBL/GenBank/DDBJ databases">
        <title>The Musa troglodytarum L. genome provides insights into the mechanism of non-climacteric behaviour and enrichment of carotenoids.</title>
        <authorList>
            <person name="Wang J."/>
        </authorList>
    </citation>
    <scope>NUCLEOTIDE SEQUENCE</scope>
    <source>
        <tissue evidence="2">Leaf</tissue>
    </source>
</reference>
<accession>A0A9E7KFQ1</accession>
<keyword evidence="3" id="KW-1185">Reference proteome</keyword>
<gene>
    <name evidence="2" type="ORF">MUK42_13072</name>
</gene>
<evidence type="ECO:0000313" key="2">
    <source>
        <dbReference type="EMBL" id="URE15726.1"/>
    </source>
</evidence>
<dbReference type="AlphaFoldDB" id="A0A9E7KFQ1"/>
<dbReference type="Proteomes" id="UP001055439">
    <property type="component" value="Chromosome 7"/>
</dbReference>
<sequence>MLTSLSLECHTSLANLVKLLLQLNFRSQEFLMGRLEEAAAVEEKPDEACRTPRTAECRISEAPTRPPPPPPRKPRMEPCSAPPEAFFSSPDMEAFFAALSSQQRRMPS</sequence>